<evidence type="ECO:0000313" key="1">
    <source>
        <dbReference type="EMBL" id="MBE5920925.1"/>
    </source>
</evidence>
<dbReference type="EMBL" id="SVER01000063">
    <property type="protein sequence ID" value="MBE5920925.1"/>
    <property type="molecule type" value="Genomic_DNA"/>
</dbReference>
<protein>
    <submittedName>
        <fullName evidence="1">Uncharacterized protein</fullName>
    </submittedName>
</protein>
<gene>
    <name evidence="1" type="ORF">E7272_13945</name>
</gene>
<sequence>MPETAEDINKAADTMNAADYTSVISSLDSAYSDLDTSIKQYALVDNPTEAFVIERLGNVEDIVDISAVTEDNDPNGHLGRAGGYTAQIYFSSANINQSSVYGSTLIDKGTDAGGSIEVYSTVEDATTRETYLAAFDGGIFASGSHKVVGTCLVRTSDKLTASQQQEFEAAIIEALTALE</sequence>
<organism evidence="1 2">
    <name type="scientific">Pseudobutyrivibrio ruminis</name>
    <dbReference type="NCBI Taxonomy" id="46206"/>
    <lineage>
        <taxon>Bacteria</taxon>
        <taxon>Bacillati</taxon>
        <taxon>Bacillota</taxon>
        <taxon>Clostridia</taxon>
        <taxon>Lachnospirales</taxon>
        <taxon>Lachnospiraceae</taxon>
        <taxon>Pseudobutyrivibrio</taxon>
    </lineage>
</organism>
<accession>A0A927YML9</accession>
<dbReference type="AlphaFoldDB" id="A0A927YML9"/>
<evidence type="ECO:0000313" key="2">
    <source>
        <dbReference type="Proteomes" id="UP000766246"/>
    </source>
</evidence>
<comment type="caution">
    <text evidence="1">The sequence shown here is derived from an EMBL/GenBank/DDBJ whole genome shotgun (WGS) entry which is preliminary data.</text>
</comment>
<dbReference type="Proteomes" id="UP000766246">
    <property type="component" value="Unassembled WGS sequence"/>
</dbReference>
<name>A0A927YML9_9FIRM</name>
<reference evidence="1" key="1">
    <citation type="submission" date="2019-04" db="EMBL/GenBank/DDBJ databases">
        <title>Evolution of Biomass-Degrading Anaerobic Consortia Revealed by Metagenomics.</title>
        <authorList>
            <person name="Peng X."/>
        </authorList>
    </citation>
    <scope>NUCLEOTIDE SEQUENCE</scope>
    <source>
        <strain evidence="1">SIG311</strain>
    </source>
</reference>
<proteinExistence type="predicted"/>